<feature type="transmembrane region" description="Helical" evidence="1">
    <location>
        <begin position="186"/>
        <end position="205"/>
    </location>
</feature>
<protein>
    <recommendedName>
        <fullName evidence="4">DUF2834 domain-containing protein</fullName>
    </recommendedName>
</protein>
<feature type="transmembrane region" description="Helical" evidence="1">
    <location>
        <begin position="154"/>
        <end position="174"/>
    </location>
</feature>
<dbReference type="PANTHER" id="PTHR36009:SF3">
    <property type="entry name" value="TRANSMEMBRANE PROTEIN"/>
    <property type="match status" value="1"/>
</dbReference>
<feature type="transmembrane region" description="Helical" evidence="1">
    <location>
        <begin position="44"/>
        <end position="68"/>
    </location>
</feature>
<keyword evidence="3" id="KW-1185">Reference proteome</keyword>
<evidence type="ECO:0000313" key="3">
    <source>
        <dbReference type="Proteomes" id="UP000235036"/>
    </source>
</evidence>
<keyword evidence="1" id="KW-0472">Membrane</keyword>
<evidence type="ECO:0008006" key="4">
    <source>
        <dbReference type="Google" id="ProtNLM"/>
    </source>
</evidence>
<keyword evidence="1" id="KW-1133">Transmembrane helix</keyword>
<keyword evidence="1" id="KW-0812">Transmembrane</keyword>
<evidence type="ECO:0000256" key="1">
    <source>
        <dbReference type="SAM" id="Phobius"/>
    </source>
</evidence>
<dbReference type="EMBL" id="NRQW01000579">
    <property type="protein sequence ID" value="PLZ84600.1"/>
    <property type="molecule type" value="Genomic_DNA"/>
</dbReference>
<dbReference type="Proteomes" id="UP000235036">
    <property type="component" value="Unassembled WGS sequence"/>
</dbReference>
<feature type="transmembrane region" description="Helical" evidence="1">
    <location>
        <begin position="75"/>
        <end position="98"/>
    </location>
</feature>
<dbReference type="PANTHER" id="PTHR36009">
    <property type="match status" value="1"/>
</dbReference>
<gene>
    <name evidence="2" type="ORF">CEN44_24355</name>
</gene>
<feature type="transmembrane region" description="Helical" evidence="1">
    <location>
        <begin position="118"/>
        <end position="142"/>
    </location>
</feature>
<dbReference type="AlphaFoldDB" id="A0A2N6JWP6"/>
<dbReference type="RefSeq" id="WP_102205713.1">
    <property type="nucleotide sequence ID" value="NZ_CAWNVR010000718.1"/>
</dbReference>
<organism evidence="2 3">
    <name type="scientific">Fischerella muscicola CCMEE 5323</name>
    <dbReference type="NCBI Taxonomy" id="2019572"/>
    <lineage>
        <taxon>Bacteria</taxon>
        <taxon>Bacillati</taxon>
        <taxon>Cyanobacteriota</taxon>
        <taxon>Cyanophyceae</taxon>
        <taxon>Nostocales</taxon>
        <taxon>Hapalosiphonaceae</taxon>
        <taxon>Fischerella</taxon>
    </lineage>
</organism>
<name>A0A2N6JWP6_FISMU</name>
<reference evidence="2 3" key="1">
    <citation type="submission" date="2017-08" db="EMBL/GenBank/DDBJ databases">
        <title>Genomes of Fischerella (Mastigocladus) sp. strains.</title>
        <authorList>
            <person name="Miller S.R."/>
        </authorList>
    </citation>
    <scope>NUCLEOTIDE SEQUENCE [LARGE SCALE GENOMIC DNA]</scope>
    <source>
        <strain evidence="2 3">CCMEE 5323</strain>
    </source>
</reference>
<accession>A0A2N6JWP6</accession>
<comment type="caution">
    <text evidence="2">The sequence shown here is derived from an EMBL/GenBank/DDBJ whole genome shotgun (WGS) entry which is preliminary data.</text>
</comment>
<proteinExistence type="predicted"/>
<evidence type="ECO:0000313" key="2">
    <source>
        <dbReference type="EMBL" id="PLZ84600.1"/>
    </source>
</evidence>
<sequence>MRKIALWLLWFGFIVYLVWFAPPLHLADTIALLKNILTLNWTEVNPVILSLFSLVGIWLFIYCGLLFFDGRMQWLPFWPFALATVSSGVLGLLPYLALRESNQEFAGQKDGLLQLVDSRFFGISLSITTIGLFAYALFFGDWGGYWQQFLSDRFINGMSLAFCLFCLLFPTVLGDDMARRGWNNPTIFWVVALVPLFGSLGYLCLRPSLPENTRVANEQKSTVGSIY</sequence>